<comment type="catalytic activity">
    <reaction evidence="1">
        <text>ATP + protein L-histidine = ADP + protein N-phospho-L-histidine.</text>
        <dbReference type="EC" id="2.7.13.3"/>
    </reaction>
</comment>
<dbReference type="Gene3D" id="1.20.5.1930">
    <property type="match status" value="1"/>
</dbReference>
<dbReference type="Pfam" id="PF13188">
    <property type="entry name" value="PAS_8"/>
    <property type="match status" value="1"/>
</dbReference>
<evidence type="ECO:0000256" key="9">
    <source>
        <dbReference type="SAM" id="Coils"/>
    </source>
</evidence>
<proteinExistence type="predicted"/>
<dbReference type="SUPFAM" id="SSF55874">
    <property type="entry name" value="ATPase domain of HSP90 chaperone/DNA topoisomerase II/histidine kinase"/>
    <property type="match status" value="1"/>
</dbReference>
<evidence type="ECO:0000256" key="7">
    <source>
        <dbReference type="ARBA" id="ARBA00022840"/>
    </source>
</evidence>
<dbReference type="InterPro" id="IPR000014">
    <property type="entry name" value="PAS"/>
</dbReference>
<keyword evidence="3" id="KW-0597">Phosphoprotein</keyword>
<dbReference type="Gene3D" id="3.30.565.10">
    <property type="entry name" value="Histidine kinase-like ATPase, C-terminal domain"/>
    <property type="match status" value="1"/>
</dbReference>
<dbReference type="STRING" id="47500.AF333_24530"/>
<organism evidence="11 12">
    <name type="scientific">Aneurinibacillus migulanus</name>
    <name type="common">Bacillus migulanus</name>
    <dbReference type="NCBI Taxonomy" id="47500"/>
    <lineage>
        <taxon>Bacteria</taxon>
        <taxon>Bacillati</taxon>
        <taxon>Bacillota</taxon>
        <taxon>Bacilli</taxon>
        <taxon>Bacillales</taxon>
        <taxon>Paenibacillaceae</taxon>
        <taxon>Aneurinibacillus group</taxon>
        <taxon>Aneurinibacillus</taxon>
    </lineage>
</organism>
<keyword evidence="4" id="KW-0808">Transferase</keyword>
<reference evidence="11 12" key="1">
    <citation type="submission" date="2015-07" db="EMBL/GenBank/DDBJ databases">
        <title>Fjat-14205 dsm 2895.</title>
        <authorList>
            <person name="Liu B."/>
            <person name="Wang J."/>
            <person name="Zhu Y."/>
            <person name="Liu G."/>
            <person name="Chen Q."/>
            <person name="Chen Z."/>
            <person name="Lan J."/>
            <person name="Che J."/>
            <person name="Ge C."/>
            <person name="Shi H."/>
            <person name="Pan Z."/>
            <person name="Liu X."/>
        </authorList>
    </citation>
    <scope>NUCLEOTIDE SEQUENCE [LARGE SCALE GENOMIC DNA]</scope>
    <source>
        <strain evidence="11 12">DSM 2895</strain>
    </source>
</reference>
<evidence type="ECO:0000256" key="8">
    <source>
        <dbReference type="ARBA" id="ARBA00023012"/>
    </source>
</evidence>
<evidence type="ECO:0000256" key="5">
    <source>
        <dbReference type="ARBA" id="ARBA00022741"/>
    </source>
</evidence>
<dbReference type="PATRIC" id="fig|47500.8.peg.3464"/>
<dbReference type="GO" id="GO:0046983">
    <property type="term" value="F:protein dimerization activity"/>
    <property type="evidence" value="ECO:0007669"/>
    <property type="project" value="InterPro"/>
</dbReference>
<dbReference type="InterPro" id="IPR035965">
    <property type="entry name" value="PAS-like_dom_sf"/>
</dbReference>
<gene>
    <name evidence="11" type="ORF">AF333_24530</name>
</gene>
<dbReference type="InterPro" id="IPR036890">
    <property type="entry name" value="HATPase_C_sf"/>
</dbReference>
<dbReference type="GO" id="GO:0016020">
    <property type="term" value="C:membrane"/>
    <property type="evidence" value="ECO:0007669"/>
    <property type="project" value="InterPro"/>
</dbReference>
<dbReference type="GO" id="GO:0005524">
    <property type="term" value="F:ATP binding"/>
    <property type="evidence" value="ECO:0007669"/>
    <property type="project" value="UniProtKB-KW"/>
</dbReference>
<dbReference type="CDD" id="cd00130">
    <property type="entry name" value="PAS"/>
    <property type="match status" value="1"/>
</dbReference>
<dbReference type="CDD" id="cd16917">
    <property type="entry name" value="HATPase_UhpB-NarQ-NarX-like"/>
    <property type="match status" value="1"/>
</dbReference>
<evidence type="ECO:0000256" key="1">
    <source>
        <dbReference type="ARBA" id="ARBA00000085"/>
    </source>
</evidence>
<dbReference type="Pfam" id="PF07730">
    <property type="entry name" value="HisKA_3"/>
    <property type="match status" value="1"/>
</dbReference>
<accession>A0A0D1XC82</accession>
<dbReference type="EMBL" id="LGUG01000004">
    <property type="protein sequence ID" value="KON98134.1"/>
    <property type="molecule type" value="Genomic_DNA"/>
</dbReference>
<dbReference type="GO" id="GO:0000155">
    <property type="term" value="F:phosphorelay sensor kinase activity"/>
    <property type="evidence" value="ECO:0007669"/>
    <property type="project" value="InterPro"/>
</dbReference>
<keyword evidence="6" id="KW-0418">Kinase</keyword>
<dbReference type="InterPro" id="IPR005467">
    <property type="entry name" value="His_kinase_dom"/>
</dbReference>
<dbReference type="InterPro" id="IPR050482">
    <property type="entry name" value="Sensor_HK_TwoCompSys"/>
</dbReference>
<feature type="coiled-coil region" evidence="9">
    <location>
        <begin position="108"/>
        <end position="144"/>
    </location>
</feature>
<dbReference type="Proteomes" id="UP000037269">
    <property type="component" value="Unassembled WGS sequence"/>
</dbReference>
<protein>
    <recommendedName>
        <fullName evidence="2">histidine kinase</fullName>
        <ecNumber evidence="2">2.7.13.3</ecNumber>
    </recommendedName>
</protein>
<dbReference type="InterPro" id="IPR011712">
    <property type="entry name" value="Sig_transdc_His_kin_sub3_dim/P"/>
</dbReference>
<dbReference type="Gene3D" id="3.30.450.20">
    <property type="entry name" value="PAS domain"/>
    <property type="match status" value="1"/>
</dbReference>
<dbReference type="PANTHER" id="PTHR24421:SF10">
    <property type="entry name" value="NITRATE_NITRITE SENSOR PROTEIN NARQ"/>
    <property type="match status" value="1"/>
</dbReference>
<keyword evidence="12" id="KW-1185">Reference proteome</keyword>
<evidence type="ECO:0000313" key="11">
    <source>
        <dbReference type="EMBL" id="KON98134.1"/>
    </source>
</evidence>
<dbReference type="EC" id="2.7.13.3" evidence="2"/>
<evidence type="ECO:0000259" key="10">
    <source>
        <dbReference type="PROSITE" id="PS50109"/>
    </source>
</evidence>
<dbReference type="NCBIfam" id="TIGR00229">
    <property type="entry name" value="sensory_box"/>
    <property type="match status" value="1"/>
</dbReference>
<evidence type="ECO:0000313" key="12">
    <source>
        <dbReference type="Proteomes" id="UP000037269"/>
    </source>
</evidence>
<dbReference type="PANTHER" id="PTHR24421">
    <property type="entry name" value="NITRATE/NITRITE SENSOR PROTEIN NARX-RELATED"/>
    <property type="match status" value="1"/>
</dbReference>
<keyword evidence="9" id="KW-0175">Coiled coil</keyword>
<sequence length="346" mass="38643">MTILEHALFQALSDGVLIMDRNRIIQEINPAATRMTGWKTGQKVPYCLFCQHREVVHGEERCLLMGKNAPSYFESEMPTLHGENIPVSFSTTYLPTEDETIEHTVLMLRDISQKKQEEEMRMAKLLARQTIEAQEAERKRLAQELHDGIGQSLYSISMALGLLRQTVPESDAQLFTIASSTLADTMKEVKQLSVALRPPALDILGLKAALVSLIRQVEQHFSLKITICYNLPSSLRIPSSIELHIYRIVQEALSNAAKHAKSPVVFISLCSLSDHSGFHIIIRDKGKGFDPIHVHRHSTGLGLKHLAERTELLEGSMHIDSAPGCGTVLRFVIPFASMEETGSEKN</sequence>
<evidence type="ECO:0000256" key="6">
    <source>
        <dbReference type="ARBA" id="ARBA00022777"/>
    </source>
</evidence>
<dbReference type="InterPro" id="IPR003594">
    <property type="entry name" value="HATPase_dom"/>
</dbReference>
<comment type="caution">
    <text evidence="11">The sequence shown here is derived from an EMBL/GenBank/DDBJ whole genome shotgun (WGS) entry which is preliminary data.</text>
</comment>
<keyword evidence="5" id="KW-0547">Nucleotide-binding</keyword>
<keyword evidence="7" id="KW-0067">ATP-binding</keyword>
<dbReference type="Pfam" id="PF02518">
    <property type="entry name" value="HATPase_c"/>
    <property type="match status" value="1"/>
</dbReference>
<evidence type="ECO:0000256" key="2">
    <source>
        <dbReference type="ARBA" id="ARBA00012438"/>
    </source>
</evidence>
<dbReference type="SUPFAM" id="SSF55785">
    <property type="entry name" value="PYP-like sensor domain (PAS domain)"/>
    <property type="match status" value="1"/>
</dbReference>
<dbReference type="PROSITE" id="PS50109">
    <property type="entry name" value="HIS_KIN"/>
    <property type="match status" value="1"/>
</dbReference>
<evidence type="ECO:0000256" key="4">
    <source>
        <dbReference type="ARBA" id="ARBA00022679"/>
    </source>
</evidence>
<dbReference type="AlphaFoldDB" id="A0A0D1XC82"/>
<keyword evidence="8" id="KW-0902">Two-component regulatory system</keyword>
<feature type="domain" description="Histidine kinase" evidence="10">
    <location>
        <begin position="144"/>
        <end position="337"/>
    </location>
</feature>
<dbReference type="SMART" id="SM00387">
    <property type="entry name" value="HATPase_c"/>
    <property type="match status" value="1"/>
</dbReference>
<name>A0A0D1XC82_ANEMI</name>
<evidence type="ECO:0000256" key="3">
    <source>
        <dbReference type="ARBA" id="ARBA00022553"/>
    </source>
</evidence>